<evidence type="ECO:0000313" key="3">
    <source>
        <dbReference type="EMBL" id="THJ21374.1"/>
    </source>
</evidence>
<dbReference type="AlphaFoldDB" id="A0A4S5B4W9"/>
<proteinExistence type="predicted"/>
<dbReference type="Proteomes" id="UP000305282">
    <property type="component" value="Unassembled WGS sequence"/>
</dbReference>
<feature type="compositionally biased region" description="Low complexity" evidence="1">
    <location>
        <begin position="59"/>
        <end position="72"/>
    </location>
</feature>
<dbReference type="PROSITE" id="PS51257">
    <property type="entry name" value="PROKAR_LIPOPROTEIN"/>
    <property type="match status" value="1"/>
</dbReference>
<evidence type="ECO:0000256" key="2">
    <source>
        <dbReference type="SAM" id="SignalP"/>
    </source>
</evidence>
<feature type="non-terminal residue" evidence="3">
    <location>
        <position position="85"/>
    </location>
</feature>
<reference evidence="3 4" key="1">
    <citation type="submission" date="2019-04" db="EMBL/GenBank/DDBJ databases">
        <title>Draft genome sequences for three unisolated Alnus-infective Frankia Sp+ strains, AgTrS, AiOr and AvVan, the first sequenced Frankia strains able to sporulate in-planta.</title>
        <authorList>
            <person name="Bethencourt L."/>
            <person name="Vautrin F."/>
            <person name="Taib N."/>
            <person name="Dubost A."/>
            <person name="Castro-Garcia L."/>
            <person name="Imbaud O."/>
            <person name="Abrouk D."/>
            <person name="Fournier P."/>
            <person name="Briolay J."/>
            <person name="Nguyen A."/>
            <person name="Normand P."/>
            <person name="Fernandez M.P."/>
            <person name="Brochier-Armanet C."/>
            <person name="Herrera-Belaroussi A."/>
        </authorList>
    </citation>
    <scope>NUCLEOTIDE SEQUENCE [LARGE SCALE GENOMIC DNA]</scope>
    <source>
        <strain evidence="3 4">AvVan</strain>
    </source>
</reference>
<keyword evidence="4" id="KW-1185">Reference proteome</keyword>
<feature type="signal peptide" evidence="2">
    <location>
        <begin position="1"/>
        <end position="28"/>
    </location>
</feature>
<accession>A0A4S5B4W9</accession>
<organism evidence="3 4">
    <name type="scientific">Candidatus Frankia alpina</name>
    <dbReference type="NCBI Taxonomy" id="2699483"/>
    <lineage>
        <taxon>Bacteria</taxon>
        <taxon>Bacillati</taxon>
        <taxon>Actinomycetota</taxon>
        <taxon>Actinomycetes</taxon>
        <taxon>Frankiales</taxon>
        <taxon>Frankiaceae</taxon>
        <taxon>Frankia</taxon>
    </lineage>
</organism>
<evidence type="ECO:0000256" key="1">
    <source>
        <dbReference type="SAM" id="MobiDB-lite"/>
    </source>
</evidence>
<sequence length="85" mass="8227">MVRMAGRIARVTCALGCAAALLALVACSDGDHRGDGRSRVRDAAGTVKSDPGRSGAGGPARSATPTGSSGAAAAPVWGFASFAAP</sequence>
<feature type="compositionally biased region" description="Basic and acidic residues" evidence="1">
    <location>
        <begin position="30"/>
        <end position="42"/>
    </location>
</feature>
<feature type="region of interest" description="Disordered" evidence="1">
    <location>
        <begin position="30"/>
        <end position="72"/>
    </location>
</feature>
<name>A0A4S5B4W9_9ACTN</name>
<keyword evidence="2" id="KW-0732">Signal</keyword>
<protein>
    <recommendedName>
        <fullName evidence="5">Lipoprotein</fullName>
    </recommendedName>
</protein>
<evidence type="ECO:0000313" key="4">
    <source>
        <dbReference type="Proteomes" id="UP000305282"/>
    </source>
</evidence>
<gene>
    <name evidence="3" type="ORF">E7Y31_23765</name>
</gene>
<evidence type="ECO:0008006" key="5">
    <source>
        <dbReference type="Google" id="ProtNLM"/>
    </source>
</evidence>
<comment type="caution">
    <text evidence="3">The sequence shown here is derived from an EMBL/GenBank/DDBJ whole genome shotgun (WGS) entry which is preliminary data.</text>
</comment>
<feature type="chain" id="PRO_5020375564" description="Lipoprotein" evidence="2">
    <location>
        <begin position="29"/>
        <end position="85"/>
    </location>
</feature>
<dbReference type="EMBL" id="SSXH01001181">
    <property type="protein sequence ID" value="THJ21374.1"/>
    <property type="molecule type" value="Genomic_DNA"/>
</dbReference>